<proteinExistence type="predicted"/>
<comment type="caution">
    <text evidence="1">The sequence shown here is derived from an EMBL/GenBank/DDBJ whole genome shotgun (WGS) entry which is preliminary data.</text>
</comment>
<evidence type="ECO:0000313" key="2">
    <source>
        <dbReference type="Proteomes" id="UP000263489"/>
    </source>
</evidence>
<name>A0A349T721_9GAMM</name>
<protein>
    <submittedName>
        <fullName evidence="1">DUF2931 domain-containing protein</fullName>
    </submittedName>
</protein>
<dbReference type="InterPro" id="IPR021326">
    <property type="entry name" value="DUF2931"/>
</dbReference>
<gene>
    <name evidence="1" type="ORF">DC045_03025</name>
</gene>
<dbReference type="Pfam" id="PF11153">
    <property type="entry name" value="DUF2931"/>
    <property type="match status" value="1"/>
</dbReference>
<dbReference type="EMBL" id="DNNA01000050">
    <property type="protein sequence ID" value="HBC33301.1"/>
    <property type="molecule type" value="Genomic_DNA"/>
</dbReference>
<accession>A0A349T721</accession>
<dbReference type="AlphaFoldDB" id="A0A349T721"/>
<sequence length="223" mass="25125">MAVELSIRIKGNGVRGNTMSVKTLAISFCVLVLLGCSDQSKSEGPAYGPDPTYRSISVVVPQHYDAWVETFILESVSGEIGWRAPIGIITCCWKHPSGKNAEWQAMPGLVLIKWFSFAEQQSYRALIQLENAREIEEKMKEIAPIERYGKTFDMPLNDLTFGLAPGGTVVVWIMNGAENAIEVGRYEASEIETHPEHYREITERYNRDSRDYIEKHGIPIDGW</sequence>
<reference evidence="1 2" key="1">
    <citation type="journal article" date="2018" name="Nat. Biotechnol.">
        <title>A standardized bacterial taxonomy based on genome phylogeny substantially revises the tree of life.</title>
        <authorList>
            <person name="Parks D.H."/>
            <person name="Chuvochina M."/>
            <person name="Waite D.W."/>
            <person name="Rinke C."/>
            <person name="Skarshewski A."/>
            <person name="Chaumeil P.A."/>
            <person name="Hugenholtz P."/>
        </authorList>
    </citation>
    <scope>NUCLEOTIDE SEQUENCE [LARGE SCALE GENOMIC DNA]</scope>
    <source>
        <strain evidence="1">UBA9380</strain>
    </source>
</reference>
<dbReference type="Proteomes" id="UP000263489">
    <property type="component" value="Unassembled WGS sequence"/>
</dbReference>
<organism evidence="1 2">
    <name type="scientific">Marinobacter adhaerens</name>
    <dbReference type="NCBI Taxonomy" id="1033846"/>
    <lineage>
        <taxon>Bacteria</taxon>
        <taxon>Pseudomonadati</taxon>
        <taxon>Pseudomonadota</taxon>
        <taxon>Gammaproteobacteria</taxon>
        <taxon>Pseudomonadales</taxon>
        <taxon>Marinobacteraceae</taxon>
        <taxon>Marinobacter</taxon>
    </lineage>
</organism>
<evidence type="ECO:0000313" key="1">
    <source>
        <dbReference type="EMBL" id="HBC33301.1"/>
    </source>
</evidence>